<organism evidence="4 5">
    <name type="scientific">Pneumocystis jirovecii (strain RU7)</name>
    <name type="common">Human pneumocystis pneumonia agent</name>
    <dbReference type="NCBI Taxonomy" id="1408657"/>
    <lineage>
        <taxon>Eukaryota</taxon>
        <taxon>Fungi</taxon>
        <taxon>Dikarya</taxon>
        <taxon>Ascomycota</taxon>
        <taxon>Taphrinomycotina</taxon>
        <taxon>Pneumocystomycetes</taxon>
        <taxon>Pneumocystaceae</taxon>
        <taxon>Pneumocystis</taxon>
    </lineage>
</organism>
<dbReference type="InterPro" id="IPR021183">
    <property type="entry name" value="NatA_aux_su"/>
</dbReference>
<dbReference type="PANTHER" id="PTHR22767">
    <property type="entry name" value="N-TERMINAL ACETYLTRANSFERASE-RELATED"/>
    <property type="match status" value="1"/>
</dbReference>
<proteinExistence type="predicted"/>
<dbReference type="eggNOG" id="KOG1156">
    <property type="taxonomic scope" value="Eukaryota"/>
</dbReference>
<dbReference type="RefSeq" id="XP_018228572.1">
    <property type="nucleotide sequence ID" value="XM_018375364.1"/>
</dbReference>
<feature type="compositionally biased region" description="Acidic residues" evidence="3">
    <location>
        <begin position="621"/>
        <end position="631"/>
    </location>
</feature>
<protein>
    <submittedName>
        <fullName evidence="4">Uncharacterized protein</fullName>
    </submittedName>
</protein>
<dbReference type="SMART" id="SM00028">
    <property type="entry name" value="TPR"/>
    <property type="match status" value="6"/>
</dbReference>
<dbReference type="FunFam" id="1.25.40.1040:FF:000003">
    <property type="entry name" value="N-terminal acetyltransferase A, auxiliary subunit"/>
    <property type="match status" value="1"/>
</dbReference>
<comment type="caution">
    <text evidence="4">The sequence shown here is derived from an EMBL/GenBank/DDBJ whole genome shotgun (WGS) entry which is preliminary data.</text>
</comment>
<dbReference type="AlphaFoldDB" id="A0A0W4ZGU2"/>
<reference evidence="5" key="1">
    <citation type="journal article" date="2016" name="Nat. Commun.">
        <title>Genome analysis of three Pneumocystis species reveals adaptation mechanisms to life exclusively in mammalian hosts.</title>
        <authorList>
            <person name="Ma L."/>
            <person name="Chen Z."/>
            <person name="Huang D.W."/>
            <person name="Kutty G."/>
            <person name="Ishihara M."/>
            <person name="Wang H."/>
            <person name="Abouelleil A."/>
            <person name="Bishop L."/>
            <person name="Davey E."/>
            <person name="Deng R."/>
            <person name="Deng X."/>
            <person name="Fan L."/>
            <person name="Fantoni G."/>
            <person name="Fitzgerald M."/>
            <person name="Gogineni E."/>
            <person name="Goldberg J.M."/>
            <person name="Handley G."/>
            <person name="Hu X."/>
            <person name="Huber C."/>
            <person name="Jiao X."/>
            <person name="Jones K."/>
            <person name="Levin J.Z."/>
            <person name="Liu Y."/>
            <person name="Macdonald P."/>
            <person name="Melnikov A."/>
            <person name="Raley C."/>
            <person name="Sassi M."/>
            <person name="Sherman B.T."/>
            <person name="Song X."/>
            <person name="Sykes S."/>
            <person name="Tran B."/>
            <person name="Walsh L."/>
            <person name="Xia Y."/>
            <person name="Yang J."/>
            <person name="Young S."/>
            <person name="Zeng Q."/>
            <person name="Zheng X."/>
            <person name="Stephens R."/>
            <person name="Nusbaum C."/>
            <person name="Birren B.W."/>
            <person name="Azadi P."/>
            <person name="Lempicki R.A."/>
            <person name="Cuomo C.A."/>
            <person name="Kovacs J.A."/>
        </authorList>
    </citation>
    <scope>NUCLEOTIDE SEQUENCE [LARGE SCALE GENOMIC DNA]</scope>
    <source>
        <strain evidence="5">RU7</strain>
    </source>
</reference>
<gene>
    <name evidence="4" type="ORF">T551_03101</name>
</gene>
<dbReference type="Gene3D" id="1.25.40.1010">
    <property type="match status" value="1"/>
</dbReference>
<keyword evidence="5" id="KW-1185">Reference proteome</keyword>
<dbReference type="SUPFAM" id="SSF48452">
    <property type="entry name" value="TPR-like"/>
    <property type="match status" value="3"/>
</dbReference>
<dbReference type="GO" id="GO:0010698">
    <property type="term" value="F:acetyltransferase activator activity"/>
    <property type="evidence" value="ECO:0007669"/>
    <property type="project" value="EnsemblFungi"/>
</dbReference>
<accession>A0A0W4ZGU2</accession>
<dbReference type="InterPro" id="IPR011990">
    <property type="entry name" value="TPR-like_helical_dom_sf"/>
</dbReference>
<evidence type="ECO:0000256" key="2">
    <source>
        <dbReference type="ARBA" id="ARBA00022803"/>
    </source>
</evidence>
<keyword evidence="1" id="KW-0677">Repeat</keyword>
<dbReference type="GO" id="GO:0031415">
    <property type="term" value="C:NatA complex"/>
    <property type="evidence" value="ECO:0007669"/>
    <property type="project" value="EnsemblFungi"/>
</dbReference>
<name>A0A0W4ZGU2_PNEJ7</name>
<dbReference type="GeneID" id="28941619"/>
<dbReference type="VEuPathDB" id="FungiDB:T551_03101"/>
<dbReference type="InterPro" id="IPR019734">
    <property type="entry name" value="TPR_rpt"/>
</dbReference>
<evidence type="ECO:0000313" key="4">
    <source>
        <dbReference type="EMBL" id="KTW27602.1"/>
    </source>
</evidence>
<evidence type="ECO:0000256" key="1">
    <source>
        <dbReference type="ARBA" id="ARBA00022737"/>
    </source>
</evidence>
<dbReference type="OrthoDB" id="10263032at2759"/>
<dbReference type="EMBL" id="LFWA01000014">
    <property type="protein sequence ID" value="KTW27602.1"/>
    <property type="molecule type" value="Genomic_DNA"/>
</dbReference>
<keyword evidence="2" id="KW-0802">TPR repeat</keyword>
<dbReference type="STRING" id="1408657.A0A0W4ZGU2"/>
<dbReference type="Gene3D" id="1.25.40.1040">
    <property type="match status" value="1"/>
</dbReference>
<feature type="region of interest" description="Disordered" evidence="3">
    <location>
        <begin position="611"/>
        <end position="636"/>
    </location>
</feature>
<dbReference type="PIRSF" id="PIRSF000422">
    <property type="entry name" value="N-terminal-AcTrfase-A_aux_su"/>
    <property type="match status" value="1"/>
</dbReference>
<evidence type="ECO:0000313" key="5">
    <source>
        <dbReference type="Proteomes" id="UP000053447"/>
    </source>
</evidence>
<dbReference type="PANTHER" id="PTHR22767:SF2">
    <property type="entry name" value="N(ALPHA)-ACETYLTRANSFERASE 15_16, ISOFORM A"/>
    <property type="match status" value="1"/>
</dbReference>
<sequence length="816" mass="95968">MTSTKQNLDSKEASLFRQILKLYELKQYKKALKNANQILKKYPDHGETLAMKGLILSLLNKKSEGYELVRKGLRNNLTSHVCWHVFGLLHRLDKNYNEAIKCYLNALKHDKENLQILRDLALLQTHKRLFTQLVNTRNTLLQLNPKLRQNWTSYALANDLKGDILAAEKILTTYEDTSKDIFLKNYENSEIILYKCSIIVKSGNYNQALDYINSMESLIVDKVSIMEIKAKCFLKLQREEAITEYIKLLDRNSENYQYYINLAKAKGLRNKNEIIDINGLKQMHYDLQKKYPKSYMARRVPLNFLTNNEFKNAVNKYLKKLFKKGVPSAFISIKGLYLDQKKRNIIQDLVEQYLNDLYSKKDIPSLDEGKNKDPTVLLWVLYFLAQHYDYLRKTEKALMYINKAIEHTPTLTELYMSKARIYKHAGNNQLAMSFLNDARKLDLQDRYINTKCAKYMLRNDCNKEAVNILSLFTKTDIVGGPIEDLIDMQCIWFILEDGKSFLRQKKYNIALKRFETILKIFNIWSDDQFDFHSYSPKKGTIRAYIECLKWEDQLFSHPYYQETAQLAIKIYILLHDQPDLKNNFDDINSIVFKNGELKSIKNIKSENCNLNTKKDKKKNENEEESNIDDDPNGNKLLQTENPLQEAIRFLSPLQSLNLSNIHIYIMEFEIYFRQGKYLQALECILNAQKIDLYHPELHLQIIYFKKNIKNNPKYQEIKEIVEEKNEIFKSDITEYNLNEKFYKHTKELSPYHVLSYIKGLILIGELSHLKAAIIQLLSFNNIAVFKETLDVITEDELKNMFKKQVLIKFPLATGFN</sequence>
<dbReference type="Proteomes" id="UP000053447">
    <property type="component" value="Unassembled WGS sequence"/>
</dbReference>
<dbReference type="Pfam" id="PF12569">
    <property type="entry name" value="NatA_aux_su"/>
    <property type="match status" value="1"/>
</dbReference>
<evidence type="ECO:0000256" key="3">
    <source>
        <dbReference type="SAM" id="MobiDB-lite"/>
    </source>
</evidence>